<sequence length="66" mass="7657">MRIKLLNTKETAEILCVSEAFLERDRWAGARIPFIKVGARAIRYRMQDIENYIEENLCYSTSQGCA</sequence>
<comment type="caution">
    <text evidence="2">The sequence shown here is derived from an EMBL/GenBank/DDBJ whole genome shotgun (WGS) entry which is preliminary data.</text>
</comment>
<dbReference type="EMBL" id="JAVRIF010000010">
    <property type="protein sequence ID" value="MDT0605039.1"/>
    <property type="molecule type" value="Genomic_DNA"/>
</dbReference>
<evidence type="ECO:0000313" key="2">
    <source>
        <dbReference type="EMBL" id="MDT0605039.1"/>
    </source>
</evidence>
<feature type="domain" description="Helix-turn-helix" evidence="1">
    <location>
        <begin position="5"/>
        <end position="56"/>
    </location>
</feature>
<name>A0ABU3A510_9GAMM</name>
<dbReference type="InterPro" id="IPR041657">
    <property type="entry name" value="HTH_17"/>
</dbReference>
<evidence type="ECO:0000313" key="3">
    <source>
        <dbReference type="Proteomes" id="UP001266357"/>
    </source>
</evidence>
<protein>
    <submittedName>
        <fullName evidence="2">Helix-turn-helix domain-containing protein</fullName>
    </submittedName>
</protein>
<proteinExistence type="predicted"/>
<accession>A0ABU3A510</accession>
<organism evidence="2 3">
    <name type="scientific">Thalassotalea castellviae</name>
    <dbReference type="NCBI Taxonomy" id="3075612"/>
    <lineage>
        <taxon>Bacteria</taxon>
        <taxon>Pseudomonadati</taxon>
        <taxon>Pseudomonadota</taxon>
        <taxon>Gammaproteobacteria</taxon>
        <taxon>Alteromonadales</taxon>
        <taxon>Colwelliaceae</taxon>
        <taxon>Thalassotalea</taxon>
    </lineage>
</organism>
<reference evidence="2 3" key="1">
    <citation type="submission" date="2023-09" db="EMBL/GenBank/DDBJ databases">
        <authorList>
            <person name="Rey-Velasco X."/>
        </authorList>
    </citation>
    <scope>NUCLEOTIDE SEQUENCE [LARGE SCALE GENOMIC DNA]</scope>
    <source>
        <strain evidence="2 3">W431</strain>
    </source>
</reference>
<dbReference type="RefSeq" id="WP_311584133.1">
    <property type="nucleotide sequence ID" value="NZ_JAVRIF010000010.1"/>
</dbReference>
<dbReference type="Proteomes" id="UP001266357">
    <property type="component" value="Unassembled WGS sequence"/>
</dbReference>
<dbReference type="InterPro" id="IPR009061">
    <property type="entry name" value="DNA-bd_dom_put_sf"/>
</dbReference>
<evidence type="ECO:0000259" key="1">
    <source>
        <dbReference type="Pfam" id="PF12728"/>
    </source>
</evidence>
<keyword evidence="3" id="KW-1185">Reference proteome</keyword>
<gene>
    <name evidence="2" type="ORF">RM573_15655</name>
</gene>
<dbReference type="SUPFAM" id="SSF46955">
    <property type="entry name" value="Putative DNA-binding domain"/>
    <property type="match status" value="1"/>
</dbReference>
<dbReference type="Pfam" id="PF12728">
    <property type="entry name" value="HTH_17"/>
    <property type="match status" value="1"/>
</dbReference>